<keyword evidence="4" id="KW-0235">DNA replication</keyword>
<dbReference type="InterPro" id="IPR021886">
    <property type="entry name" value="MgsA_C"/>
</dbReference>
<dbReference type="GO" id="GO:0006261">
    <property type="term" value="P:DNA-templated DNA replication"/>
    <property type="evidence" value="ECO:0007669"/>
    <property type="project" value="TreeGrafter"/>
</dbReference>
<dbReference type="Pfam" id="PF12002">
    <property type="entry name" value="MgsA_C"/>
    <property type="match status" value="1"/>
</dbReference>
<dbReference type="FunFam" id="1.10.8.60:FF:000029">
    <property type="entry name" value="Replication-associated recombination protein A"/>
    <property type="match status" value="1"/>
</dbReference>
<dbReference type="Proteomes" id="UP000053947">
    <property type="component" value="Unassembled WGS sequence"/>
</dbReference>
<dbReference type="GO" id="GO:0017116">
    <property type="term" value="F:single-stranded DNA helicase activity"/>
    <property type="evidence" value="ECO:0007669"/>
    <property type="project" value="TreeGrafter"/>
</dbReference>
<dbReference type="PANTHER" id="PTHR13779">
    <property type="entry name" value="WERNER HELICASE-INTERACTING PROTEIN 1 FAMILY MEMBER"/>
    <property type="match status" value="1"/>
</dbReference>
<keyword evidence="9" id="KW-1185">Reference proteome</keyword>
<comment type="caution">
    <text evidence="8">The sequence shown here is derived from an EMBL/GenBank/DDBJ whole genome shotgun (WGS) entry which is preliminary data.</text>
</comment>
<evidence type="ECO:0000256" key="5">
    <source>
        <dbReference type="ARBA" id="ARBA00022741"/>
    </source>
</evidence>
<dbReference type="InterPro" id="IPR027417">
    <property type="entry name" value="P-loop_NTPase"/>
</dbReference>
<dbReference type="InterPro" id="IPR003959">
    <property type="entry name" value="ATPase_AAA_core"/>
</dbReference>
<dbReference type="InterPro" id="IPR003593">
    <property type="entry name" value="AAA+_ATPase"/>
</dbReference>
<evidence type="ECO:0000256" key="2">
    <source>
        <dbReference type="ARBA" id="ARBA00008959"/>
    </source>
</evidence>
<dbReference type="SMART" id="SM00382">
    <property type="entry name" value="AAA"/>
    <property type="match status" value="1"/>
</dbReference>
<dbReference type="InterPro" id="IPR051314">
    <property type="entry name" value="AAA_ATPase_RarA/MGS1/WRNIP1"/>
</dbReference>
<dbReference type="Pfam" id="PF00004">
    <property type="entry name" value="AAA"/>
    <property type="match status" value="1"/>
</dbReference>
<reference evidence="8 9" key="1">
    <citation type="submission" date="2015-06" db="EMBL/GenBank/DDBJ databases">
        <title>Genome sequence of the organohalide-respiring Dehalogenimonas alkenigignens type strain (IP3-3T).</title>
        <authorList>
            <person name="Key T.A."/>
            <person name="Richmond D.P."/>
            <person name="Bowman K.S."/>
            <person name="Cho Y.-J."/>
            <person name="Chun J."/>
            <person name="da Costa M.S."/>
            <person name="Rainey F.A."/>
            <person name="Moe W.M."/>
        </authorList>
    </citation>
    <scope>NUCLEOTIDE SEQUENCE [LARGE SCALE GENOMIC DNA]</scope>
    <source>
        <strain evidence="8 9">IP3-3</strain>
    </source>
</reference>
<dbReference type="SUPFAM" id="SSF48019">
    <property type="entry name" value="post-AAA+ oligomerization domain-like"/>
    <property type="match status" value="1"/>
</dbReference>
<dbReference type="Gene3D" id="1.10.8.60">
    <property type="match status" value="1"/>
</dbReference>
<dbReference type="GO" id="GO:0000731">
    <property type="term" value="P:DNA synthesis involved in DNA repair"/>
    <property type="evidence" value="ECO:0007669"/>
    <property type="project" value="TreeGrafter"/>
</dbReference>
<dbReference type="CDD" id="cd00009">
    <property type="entry name" value="AAA"/>
    <property type="match status" value="1"/>
</dbReference>
<dbReference type="GO" id="GO:0016887">
    <property type="term" value="F:ATP hydrolysis activity"/>
    <property type="evidence" value="ECO:0007669"/>
    <property type="project" value="InterPro"/>
</dbReference>
<name>A0A0W0GI42_9CHLR</name>
<evidence type="ECO:0000313" key="8">
    <source>
        <dbReference type="EMBL" id="KTB48226.1"/>
    </source>
</evidence>
<dbReference type="GO" id="GO:0008047">
    <property type="term" value="F:enzyme activator activity"/>
    <property type="evidence" value="ECO:0007669"/>
    <property type="project" value="TreeGrafter"/>
</dbReference>
<dbReference type="STRING" id="1217799.DEALK_10710"/>
<dbReference type="GO" id="GO:0005524">
    <property type="term" value="F:ATP binding"/>
    <property type="evidence" value="ECO:0007669"/>
    <property type="project" value="UniProtKB-KW"/>
</dbReference>
<dbReference type="AlphaFoldDB" id="A0A0W0GI42"/>
<dbReference type="PANTHER" id="PTHR13779:SF7">
    <property type="entry name" value="ATPASE WRNIP1"/>
    <property type="match status" value="1"/>
</dbReference>
<dbReference type="RefSeq" id="WP_058439244.1">
    <property type="nucleotide sequence ID" value="NZ_KQ758903.1"/>
</dbReference>
<evidence type="ECO:0000256" key="3">
    <source>
        <dbReference type="ARBA" id="ARBA00020776"/>
    </source>
</evidence>
<dbReference type="Gene3D" id="3.40.50.300">
    <property type="entry name" value="P-loop containing nucleotide triphosphate hydrolases"/>
    <property type="match status" value="1"/>
</dbReference>
<evidence type="ECO:0000256" key="6">
    <source>
        <dbReference type="ARBA" id="ARBA00022840"/>
    </source>
</evidence>
<feature type="domain" description="AAA+ ATPase" evidence="7">
    <location>
        <begin position="53"/>
        <end position="170"/>
    </location>
</feature>
<keyword evidence="6" id="KW-0067">ATP-binding</keyword>
<organism evidence="8 9">
    <name type="scientific">Dehalogenimonas alkenigignens</name>
    <dbReference type="NCBI Taxonomy" id="1217799"/>
    <lineage>
        <taxon>Bacteria</taxon>
        <taxon>Bacillati</taxon>
        <taxon>Chloroflexota</taxon>
        <taxon>Dehalococcoidia</taxon>
        <taxon>Dehalococcoidales</taxon>
        <taxon>Dehalococcoidaceae</taxon>
        <taxon>Dehalogenimonas</taxon>
    </lineage>
</organism>
<dbReference type="FunFam" id="1.20.272.10:FF:000001">
    <property type="entry name" value="Putative AAA family ATPase"/>
    <property type="match status" value="1"/>
</dbReference>
<evidence type="ECO:0000313" key="9">
    <source>
        <dbReference type="Proteomes" id="UP000053947"/>
    </source>
</evidence>
<comment type="function">
    <text evidence="1">DNA-dependent ATPase that plays important roles in cellular responses to stalled DNA replication processes.</text>
</comment>
<dbReference type="SUPFAM" id="SSF52540">
    <property type="entry name" value="P-loop containing nucleoside triphosphate hydrolases"/>
    <property type="match status" value="1"/>
</dbReference>
<dbReference type="FunFam" id="3.40.50.300:FF:000137">
    <property type="entry name" value="Replication-associated recombination protein A"/>
    <property type="match status" value="1"/>
</dbReference>
<evidence type="ECO:0000259" key="7">
    <source>
        <dbReference type="SMART" id="SM00382"/>
    </source>
</evidence>
<dbReference type="Pfam" id="PF16193">
    <property type="entry name" value="AAA_assoc_2"/>
    <property type="match status" value="1"/>
</dbReference>
<dbReference type="Gene3D" id="1.10.3710.10">
    <property type="entry name" value="DNA polymerase III clamp loader subunits, C-terminal domain"/>
    <property type="match status" value="1"/>
</dbReference>
<sequence length="448" mass="49607">MPRDMFEAHFEKLRDQSAPLAARMRPRTLDEYVGQEHLVAEGRALRRAIDAGELPSIILWGPPGSGKTTLANLMAKATNAHFAQVSAVSAGVADLRKIIDEAKQRRLAQNQKTILFIDEIHRFNKGQQDTILPYVEDGTVTLIGATTENPSFEVISPLLSRARTYVLKGLTEDQMRVILDRAIADAERGIGSSNVVLSDEAAAQVINLASGDARIALNILELAARTTPPDAEGRRQLTNEAIDDAAQAKTLLYDRAGEQHYDIISALHKSLRGSDPDASLYWLGRMLEAGEDPLYVVRRLIRFASEDIGMADPQALVLAMAAQQAVHFVGMPECNVALAQLVVYLAAAPKSNSLYMAYKRVQETIAKNPIEPVPLHLRNAPTGLMKDLGYGKGYKYAHDFPGGFVKQQNLPDSLKNKRFYFPSEIGQEKIINTRLKNWFPEREDKKPE</sequence>
<dbReference type="InterPro" id="IPR008921">
    <property type="entry name" value="DNA_pol3_clamp-load_cplx_C"/>
</dbReference>
<accession>A0A0W0GI42</accession>
<dbReference type="EMBL" id="LFDV01000002">
    <property type="protein sequence ID" value="KTB48226.1"/>
    <property type="molecule type" value="Genomic_DNA"/>
</dbReference>
<dbReference type="GO" id="GO:0003677">
    <property type="term" value="F:DNA binding"/>
    <property type="evidence" value="ECO:0007669"/>
    <property type="project" value="InterPro"/>
</dbReference>
<dbReference type="InterPro" id="IPR032423">
    <property type="entry name" value="AAA_assoc_2"/>
</dbReference>
<evidence type="ECO:0000256" key="4">
    <source>
        <dbReference type="ARBA" id="ARBA00022705"/>
    </source>
</evidence>
<keyword evidence="5" id="KW-0547">Nucleotide-binding</keyword>
<dbReference type="CDD" id="cd18139">
    <property type="entry name" value="HLD_clamp_RarA"/>
    <property type="match status" value="1"/>
</dbReference>
<evidence type="ECO:0000256" key="1">
    <source>
        <dbReference type="ARBA" id="ARBA00002393"/>
    </source>
</evidence>
<comment type="similarity">
    <text evidence="2">Belongs to the AAA ATPase family. RarA/MGS1/WRNIP1 subfamily.</text>
</comment>
<dbReference type="Gene3D" id="1.20.272.10">
    <property type="match status" value="1"/>
</dbReference>
<protein>
    <recommendedName>
        <fullName evidence="3">Replication-associated recombination protein A</fullName>
    </recommendedName>
</protein>
<gene>
    <name evidence="8" type="ORF">DEALK_10710</name>
</gene>
<proteinExistence type="inferred from homology"/>
<dbReference type="FunFam" id="1.10.3710.10:FF:000004">
    <property type="entry name" value="Putative ATPase, AAA family"/>
    <property type="match status" value="1"/>
</dbReference>
<dbReference type="OrthoDB" id="9778364at2"/>
<dbReference type="PATRIC" id="fig|1217799.6.peg.1103"/>